<dbReference type="RefSeq" id="WP_188720000.1">
    <property type="nucleotide sequence ID" value="NZ_BMIF01000002.1"/>
</dbReference>
<dbReference type="InterPro" id="IPR016053">
    <property type="entry name" value="Haem_Oase-like"/>
</dbReference>
<reference evidence="1" key="2">
    <citation type="submission" date="2020-09" db="EMBL/GenBank/DDBJ databases">
        <authorList>
            <person name="Sun Q."/>
            <person name="Zhou Y."/>
        </authorList>
    </citation>
    <scope>NUCLEOTIDE SEQUENCE</scope>
    <source>
        <strain evidence="1">CGMCC 1.15320</strain>
    </source>
</reference>
<dbReference type="Gene3D" id="1.20.910.10">
    <property type="entry name" value="Heme oxygenase-like"/>
    <property type="match status" value="1"/>
</dbReference>
<dbReference type="CDD" id="cd19166">
    <property type="entry name" value="HemeO-bac"/>
    <property type="match status" value="1"/>
</dbReference>
<dbReference type="Pfam" id="PF01126">
    <property type="entry name" value="Heme_oxygenase"/>
    <property type="match status" value="1"/>
</dbReference>
<dbReference type="SUPFAM" id="SSF48613">
    <property type="entry name" value="Heme oxygenase-like"/>
    <property type="match status" value="1"/>
</dbReference>
<gene>
    <name evidence="1" type="primary">hemO</name>
    <name evidence="1" type="ORF">GCM10011385_11690</name>
</gene>
<sequence length="202" mass="22347">MDLDTLEMPVALGRSKRIKQATSAAHDRLDQTIMGYEPFADLARYRLFLQMQYRFQGGLQPIYEGIPRDPRLSTFQCIYRLSLIEQDLADLGARPDHHATLPLASPALSDLPRALGWLYVAEGSNLGAAFLLKEAASLGLTPAFGARHLAAPSEGRGAYWRNFTAALDALDLPQADEDLVIDGAREAFTSVRSLVEHYFGRN</sequence>
<dbReference type="GO" id="GO:0004392">
    <property type="term" value="F:heme oxygenase (decyclizing) activity"/>
    <property type="evidence" value="ECO:0007669"/>
    <property type="project" value="InterPro"/>
</dbReference>
<name>A0A916W1X5_9HYPH</name>
<organism evidence="1 2">
    <name type="scientific">Nitratireductor aestuarii</name>
    <dbReference type="NCBI Taxonomy" id="1735103"/>
    <lineage>
        <taxon>Bacteria</taxon>
        <taxon>Pseudomonadati</taxon>
        <taxon>Pseudomonadota</taxon>
        <taxon>Alphaproteobacteria</taxon>
        <taxon>Hyphomicrobiales</taxon>
        <taxon>Phyllobacteriaceae</taxon>
        <taxon>Nitratireductor</taxon>
    </lineage>
</organism>
<reference evidence="1" key="1">
    <citation type="journal article" date="2014" name="Int. J. Syst. Evol. Microbiol.">
        <title>Complete genome sequence of Corynebacterium casei LMG S-19264T (=DSM 44701T), isolated from a smear-ripened cheese.</title>
        <authorList>
            <consortium name="US DOE Joint Genome Institute (JGI-PGF)"/>
            <person name="Walter F."/>
            <person name="Albersmeier A."/>
            <person name="Kalinowski J."/>
            <person name="Ruckert C."/>
        </authorList>
    </citation>
    <scope>NUCLEOTIDE SEQUENCE</scope>
    <source>
        <strain evidence="1">CGMCC 1.15320</strain>
    </source>
</reference>
<dbReference type="Proteomes" id="UP000636264">
    <property type="component" value="Unassembled WGS sequence"/>
</dbReference>
<dbReference type="AlphaFoldDB" id="A0A916W1X5"/>
<proteinExistence type="predicted"/>
<dbReference type="EMBL" id="BMIF01000002">
    <property type="protein sequence ID" value="GGA59596.1"/>
    <property type="molecule type" value="Genomic_DNA"/>
</dbReference>
<dbReference type="GO" id="GO:0006788">
    <property type="term" value="P:heme oxidation"/>
    <property type="evidence" value="ECO:0007669"/>
    <property type="project" value="InterPro"/>
</dbReference>
<evidence type="ECO:0000313" key="1">
    <source>
        <dbReference type="EMBL" id="GGA59596.1"/>
    </source>
</evidence>
<accession>A0A916W1X5</accession>
<keyword evidence="2" id="KW-1185">Reference proteome</keyword>
<evidence type="ECO:0000313" key="2">
    <source>
        <dbReference type="Proteomes" id="UP000636264"/>
    </source>
</evidence>
<comment type="caution">
    <text evidence="1">The sequence shown here is derived from an EMBL/GenBank/DDBJ whole genome shotgun (WGS) entry which is preliminary data.</text>
</comment>
<dbReference type="InterPro" id="IPR016084">
    <property type="entry name" value="Haem_Oase-like_multi-hlx"/>
</dbReference>
<protein>
    <submittedName>
        <fullName evidence="1">Heme oxygenase</fullName>
    </submittedName>
</protein>